<evidence type="ECO:0000313" key="1">
    <source>
        <dbReference type="EMBL" id="GAA5073494.1"/>
    </source>
</evidence>
<evidence type="ECO:0000313" key="2">
    <source>
        <dbReference type="Proteomes" id="UP001499910"/>
    </source>
</evidence>
<dbReference type="RefSeq" id="WP_259550466.1">
    <property type="nucleotide sequence ID" value="NZ_BAABHW010000002.1"/>
</dbReference>
<reference evidence="2" key="1">
    <citation type="journal article" date="2019" name="Int. J. Syst. Evol. Microbiol.">
        <title>The Global Catalogue of Microorganisms (GCM) 10K type strain sequencing project: providing services to taxonomists for standard genome sequencing and annotation.</title>
        <authorList>
            <consortium name="The Broad Institute Genomics Platform"/>
            <consortium name="The Broad Institute Genome Sequencing Center for Infectious Disease"/>
            <person name="Wu L."/>
            <person name="Ma J."/>
        </authorList>
    </citation>
    <scope>NUCLEOTIDE SEQUENCE [LARGE SCALE GENOMIC DNA]</scope>
    <source>
        <strain evidence="2">JCM 18015</strain>
    </source>
</reference>
<protein>
    <submittedName>
        <fullName evidence="1">Uncharacterized protein</fullName>
    </submittedName>
</protein>
<proteinExistence type="predicted"/>
<gene>
    <name evidence="1" type="ORF">GCM10023209_19470</name>
</gene>
<dbReference type="InterPro" id="IPR008018">
    <property type="entry name" value="Phage_tail_attach_FII"/>
</dbReference>
<name>A0ABP9L8Q5_9RHOB</name>
<accession>A0ABP9L8Q5</accession>
<sequence>MASPFDGMGAALAGALGAPVTHLPAAGAPVTRRWHLRRYPEDFSLGEDRPVSGASAELRVPRDQLAGVAVGDRVRDGDGTLYRLARRMETENPGADALIPFELEEVTP</sequence>
<dbReference type="Proteomes" id="UP001499910">
    <property type="component" value="Unassembled WGS sequence"/>
</dbReference>
<organism evidence="1 2">
    <name type="scientific">[Roseibacterium] beibuensis</name>
    <dbReference type="NCBI Taxonomy" id="1193142"/>
    <lineage>
        <taxon>Bacteria</taxon>
        <taxon>Pseudomonadati</taxon>
        <taxon>Pseudomonadota</taxon>
        <taxon>Alphaproteobacteria</taxon>
        <taxon>Rhodobacterales</taxon>
        <taxon>Roseobacteraceae</taxon>
        <taxon>Roseicyclus</taxon>
    </lineage>
</organism>
<dbReference type="EMBL" id="BAABHW010000002">
    <property type="protein sequence ID" value="GAA5073494.1"/>
    <property type="molecule type" value="Genomic_DNA"/>
</dbReference>
<dbReference type="Pfam" id="PF05354">
    <property type="entry name" value="Phage_attach"/>
    <property type="match status" value="1"/>
</dbReference>
<comment type="caution">
    <text evidence="1">The sequence shown here is derived from an EMBL/GenBank/DDBJ whole genome shotgun (WGS) entry which is preliminary data.</text>
</comment>
<keyword evidence="2" id="KW-1185">Reference proteome</keyword>